<evidence type="ECO:0000313" key="2">
    <source>
        <dbReference type="RefSeq" id="XP_020720572.2"/>
    </source>
</evidence>
<organism evidence="1 2">
    <name type="scientific">Bombus terrestris</name>
    <name type="common">Buff-tailed bumblebee</name>
    <name type="synonym">Apis terrestris</name>
    <dbReference type="NCBI Taxonomy" id="30195"/>
    <lineage>
        <taxon>Eukaryota</taxon>
        <taxon>Metazoa</taxon>
        <taxon>Ecdysozoa</taxon>
        <taxon>Arthropoda</taxon>
        <taxon>Hexapoda</taxon>
        <taxon>Insecta</taxon>
        <taxon>Pterygota</taxon>
        <taxon>Neoptera</taxon>
        <taxon>Endopterygota</taxon>
        <taxon>Hymenoptera</taxon>
        <taxon>Apocrita</taxon>
        <taxon>Aculeata</taxon>
        <taxon>Apoidea</taxon>
        <taxon>Anthophila</taxon>
        <taxon>Apidae</taxon>
        <taxon>Bombus</taxon>
        <taxon>Bombus</taxon>
    </lineage>
</organism>
<evidence type="ECO:0000313" key="1">
    <source>
        <dbReference type="Proteomes" id="UP000835206"/>
    </source>
</evidence>
<dbReference type="Proteomes" id="UP000835206">
    <property type="component" value="Chromosome 10"/>
</dbReference>
<dbReference type="OrthoDB" id="7611394at2759"/>
<name>A0A9B7I090_BOMTE</name>
<proteinExistence type="predicted"/>
<gene>
    <name evidence="2" type="primary">LOC100651409</name>
</gene>
<dbReference type="GeneID" id="100651409"/>
<dbReference type="RefSeq" id="XP_020720572.2">
    <property type="nucleotide sequence ID" value="XM_020864913.2"/>
</dbReference>
<reference evidence="2" key="1">
    <citation type="submission" date="2025-08" db="UniProtKB">
        <authorList>
            <consortium name="RefSeq"/>
        </authorList>
    </citation>
    <scope>IDENTIFICATION</scope>
</reference>
<dbReference type="AlphaFoldDB" id="A0A9B7I090"/>
<accession>A0A9B7I090</accession>
<keyword evidence="1" id="KW-1185">Reference proteome</keyword>
<sequence length="148" mass="16894">MPLHYIKNPMYALCLLAAVCVRQHVQNNRFRRMYRTDQALTKGVSFQTPTTVHRTRKPNEANLKTVTNPKKELNYVEVNQKKPVNLEEANSLVHCVQNFAERARRIVNDIRTSIPGSKSTESIDPLTSSNILDSLLYLTSDVGIKWLA</sequence>
<protein>
    <submittedName>
        <fullName evidence="2">Uncharacterized protein LOC100651409 isoform X1</fullName>
    </submittedName>
</protein>